<proteinExistence type="predicted"/>
<gene>
    <name evidence="2" type="ORF">PC117_g11684</name>
</gene>
<dbReference type="Proteomes" id="UP000736787">
    <property type="component" value="Unassembled WGS sequence"/>
</dbReference>
<dbReference type="EMBL" id="RCMK01000307">
    <property type="protein sequence ID" value="KAG2937455.1"/>
    <property type="molecule type" value="Genomic_DNA"/>
</dbReference>
<comment type="caution">
    <text evidence="2">The sequence shown here is derived from an EMBL/GenBank/DDBJ whole genome shotgun (WGS) entry which is preliminary data.</text>
</comment>
<feature type="compositionally biased region" description="Basic residues" evidence="1">
    <location>
        <begin position="64"/>
        <end position="84"/>
    </location>
</feature>
<feature type="region of interest" description="Disordered" evidence="1">
    <location>
        <begin position="1"/>
        <end position="133"/>
    </location>
</feature>
<evidence type="ECO:0000256" key="1">
    <source>
        <dbReference type="SAM" id="MobiDB-lite"/>
    </source>
</evidence>
<feature type="compositionally biased region" description="Basic and acidic residues" evidence="1">
    <location>
        <begin position="22"/>
        <end position="34"/>
    </location>
</feature>
<organism evidence="2 3">
    <name type="scientific">Phytophthora cactorum</name>
    <dbReference type="NCBI Taxonomy" id="29920"/>
    <lineage>
        <taxon>Eukaryota</taxon>
        <taxon>Sar</taxon>
        <taxon>Stramenopiles</taxon>
        <taxon>Oomycota</taxon>
        <taxon>Peronosporomycetes</taxon>
        <taxon>Peronosporales</taxon>
        <taxon>Peronosporaceae</taxon>
        <taxon>Phytophthora</taxon>
    </lineage>
</organism>
<feature type="compositionally biased region" description="Basic and acidic residues" evidence="1">
    <location>
        <begin position="105"/>
        <end position="131"/>
    </location>
</feature>
<accession>A0A8T1D9T0</accession>
<name>A0A8T1D9T0_9STRA</name>
<dbReference type="AlphaFoldDB" id="A0A8T1D9T0"/>
<sequence length="188" mass="21465">MDTLMRLSPGERNAGPTHGNKVRPDDLFKLSSPEDDRDEDFELGSRSSETLQGLLEEIDPSQAFKRRTRRPRLVRRPEKRRRRGSCVETNGAGEENVAEPLSLRSTDEKRSDVHDKDAEVYDHDPNTDRTPRIPIKMEYSYKAFRCTHGCPQKSRSKGQLSTPNRYTGCKARFTATGKNIAEKGQEEE</sequence>
<protein>
    <submittedName>
        <fullName evidence="2">Uncharacterized protein</fullName>
    </submittedName>
</protein>
<evidence type="ECO:0000313" key="2">
    <source>
        <dbReference type="EMBL" id="KAG2937455.1"/>
    </source>
</evidence>
<evidence type="ECO:0000313" key="3">
    <source>
        <dbReference type="Proteomes" id="UP000736787"/>
    </source>
</evidence>
<reference evidence="2" key="1">
    <citation type="submission" date="2018-10" db="EMBL/GenBank/DDBJ databases">
        <title>Effector identification in a new, highly contiguous assembly of the strawberry crown rot pathogen Phytophthora cactorum.</title>
        <authorList>
            <person name="Armitage A.D."/>
            <person name="Nellist C.F."/>
            <person name="Bates H."/>
            <person name="Vickerstaff R.J."/>
            <person name="Harrison R.J."/>
        </authorList>
    </citation>
    <scope>NUCLEOTIDE SEQUENCE</scope>
    <source>
        <strain evidence="2">4040</strain>
    </source>
</reference>